<evidence type="ECO:0000256" key="1">
    <source>
        <dbReference type="SAM" id="MobiDB-lite"/>
    </source>
</evidence>
<dbReference type="AlphaFoldDB" id="A0A1B3Z9Z2"/>
<sequence>MATITATFDTRREAELAVEHLVQEHEIDRGDIVIGSASDENSAGNEAGGADLDTDFEDGNEDEAALNGSVKVTVTLDDEDMAEDVEDVLHEFGASDVVQD</sequence>
<proteinExistence type="predicted"/>
<dbReference type="STRING" id="1560345.AWL63_09925"/>
<evidence type="ECO:0000313" key="2">
    <source>
        <dbReference type="EMBL" id="AOH84244.1"/>
    </source>
</evidence>
<accession>A0A1B3Z9Z2</accession>
<keyword evidence="3" id="KW-1185">Reference proteome</keyword>
<dbReference type="Proteomes" id="UP000094256">
    <property type="component" value="Chromosome"/>
</dbReference>
<name>A0A1B3Z9Z2_9SPHN</name>
<dbReference type="KEGG" id="span:AWL63_09925"/>
<organism evidence="2 3">
    <name type="scientific">Sphingomonas panacis</name>
    <dbReference type="NCBI Taxonomy" id="1560345"/>
    <lineage>
        <taxon>Bacteria</taxon>
        <taxon>Pseudomonadati</taxon>
        <taxon>Pseudomonadota</taxon>
        <taxon>Alphaproteobacteria</taxon>
        <taxon>Sphingomonadales</taxon>
        <taxon>Sphingomonadaceae</taxon>
        <taxon>Sphingomonas</taxon>
    </lineage>
</organism>
<feature type="region of interest" description="Disordered" evidence="1">
    <location>
        <begin position="34"/>
        <end position="58"/>
    </location>
</feature>
<dbReference type="EMBL" id="CP014168">
    <property type="protein sequence ID" value="AOH84244.1"/>
    <property type="molecule type" value="Genomic_DNA"/>
</dbReference>
<reference evidence="2 3" key="1">
    <citation type="submission" date="2016-01" db="EMBL/GenBank/DDBJ databases">
        <title>Complete genome and mega plasmid sequence of Sphingomonas panacis DCY99 elicits systemic resistance in rice to Xanthomonas oryzae.</title>
        <authorList>
            <person name="Kim Y.J."/>
            <person name="Yang D.C."/>
            <person name="Sing P."/>
        </authorList>
    </citation>
    <scope>NUCLEOTIDE SEQUENCE [LARGE SCALE GENOMIC DNA]</scope>
    <source>
        <strain evidence="2 3">DCY99</strain>
    </source>
</reference>
<protein>
    <submittedName>
        <fullName evidence="2">Uncharacterized protein</fullName>
    </submittedName>
</protein>
<evidence type="ECO:0000313" key="3">
    <source>
        <dbReference type="Proteomes" id="UP000094256"/>
    </source>
</evidence>
<dbReference type="RefSeq" id="WP_069204809.1">
    <property type="nucleotide sequence ID" value="NZ_CP014168.1"/>
</dbReference>
<gene>
    <name evidence="2" type="ORF">AWL63_09925</name>
</gene>
<dbReference type="OrthoDB" id="7271438at2"/>